<feature type="transmembrane region" description="Helical" evidence="11">
    <location>
        <begin position="207"/>
        <end position="234"/>
    </location>
</feature>
<dbReference type="FunCoup" id="A0A3N4LJT7">
    <property type="interactions" value="19"/>
</dbReference>
<evidence type="ECO:0000256" key="5">
    <source>
        <dbReference type="ARBA" id="ARBA00022946"/>
    </source>
</evidence>
<gene>
    <name evidence="12" type="ORF">L211DRAFT_857833</name>
</gene>
<keyword evidence="3 11" id="KW-0812">Transmembrane</keyword>
<feature type="region of interest" description="Disordered" evidence="10">
    <location>
        <begin position="599"/>
        <end position="634"/>
    </location>
</feature>
<keyword evidence="13" id="KW-1185">Reference proteome</keyword>
<keyword evidence="4" id="KW-0999">Mitochondrion inner membrane</keyword>
<evidence type="ECO:0000256" key="9">
    <source>
        <dbReference type="ARBA" id="ARBA00025191"/>
    </source>
</evidence>
<evidence type="ECO:0000256" key="3">
    <source>
        <dbReference type="ARBA" id="ARBA00022692"/>
    </source>
</evidence>
<feature type="compositionally biased region" description="Low complexity" evidence="10">
    <location>
        <begin position="68"/>
        <end position="83"/>
    </location>
</feature>
<feature type="transmembrane region" description="Helical" evidence="11">
    <location>
        <begin position="738"/>
        <end position="758"/>
    </location>
</feature>
<dbReference type="PANTHER" id="PTHR31068">
    <property type="entry name" value="MITOCHONDRIAL DISTRIBUTION AND MORPHOLOGY PROTEIN 31"/>
    <property type="match status" value="1"/>
</dbReference>
<comment type="function">
    <text evidence="9">Involved in the organization of the mitochondrial membranes and the global structure of the mitochondria. Also required for mitochondrial distribution and mobility as well as for the maintenance of mitochondrial DNA nucleoids structures.</text>
</comment>
<dbReference type="GO" id="GO:0005743">
    <property type="term" value="C:mitochondrial inner membrane"/>
    <property type="evidence" value="ECO:0007669"/>
    <property type="project" value="UniProtKB-SubCell"/>
</dbReference>
<comment type="subcellular location">
    <subcellularLocation>
        <location evidence="1">Mitochondrion inner membrane</location>
    </subcellularLocation>
</comment>
<evidence type="ECO:0000256" key="4">
    <source>
        <dbReference type="ARBA" id="ARBA00022792"/>
    </source>
</evidence>
<feature type="compositionally biased region" description="Low complexity" evidence="10">
    <location>
        <begin position="124"/>
        <end position="156"/>
    </location>
</feature>
<evidence type="ECO:0000256" key="1">
    <source>
        <dbReference type="ARBA" id="ARBA00004273"/>
    </source>
</evidence>
<sequence length="759" mass="82849">MCLQGVPESVVTSTGPGPIAAAVGACSAVTGERTSGGCTQCGRVGGKVPKGIDRSMIAMLAAGGLEKSTSTTRRGRLRPLLTSKKLKARPAGSAGGSGSTPGGSGGAAAGGFPAGGGAGRRPGGRNSNNGSRNGNGDGNSKNGTSPPLEEPTSTEPGILGRIASIHRPTKDQMLAAANGVFARFRIRTKWALIRQMRPYNLEDIAALLQWLLVGHIIWVVVGTTTFFSIVLLLVNTVYAQESLTSMIGNYLTRETGVRIVFESAIVPRWKDGRISLKNVFASRRPGNVKDKSKKNVQKGSSATAAAIAAAAIHADGTSKGTEYTTQIQDEEEEEDTNYTQFDVTIDEVAVTLSLARWMNGKGLLKDVQVKGVRGVVDRTHVVWEEGVDPRSYRHVHQPGDFAIESFKLEDFLVTVYEPDGFRPFSVSIYNCDLPQLRKQWLFYDFLSANNMSGSFDHSLFTIHPRQRHGISPSQQLLHGEGEDRITWKKISRLRIDGLKIDHLNRGVEGPFGWIKEGSVDIVADILFPEDEDELAFSKVVQEIVDRVEKTVSSSTTTTPSPLTESLSLDNLRSIFQPDNLHSLFQLDNLRFLLQSITSPPAPPPPTIRLPPSPPAQEEKEPSTEGSSSTNSNEKKEDNRFIVLDLHIQLFSVRAAVPLFTKDLSYVNSALIRPIVAYINSRQTYIPIQCRVVKRTSEFDGSWTVYDSGLMDDLSAETYEAFAAHVMDRQARRRRFRKVGLWSLQLMAQAVLMAMAGNLA</sequence>
<dbReference type="AlphaFoldDB" id="A0A3N4LJT7"/>
<accession>A0A3N4LJT7</accession>
<dbReference type="OrthoDB" id="17678at2759"/>
<evidence type="ECO:0000256" key="7">
    <source>
        <dbReference type="ARBA" id="ARBA00023128"/>
    </source>
</evidence>
<dbReference type="InParanoid" id="A0A3N4LJT7"/>
<dbReference type="Proteomes" id="UP000267821">
    <property type="component" value="Unassembled WGS sequence"/>
</dbReference>
<keyword evidence="8 11" id="KW-0472">Membrane</keyword>
<protein>
    <recommendedName>
        <fullName evidence="14">Mitochondrial distribution and morphology protein family 31/32</fullName>
    </recommendedName>
</protein>
<dbReference type="PANTHER" id="PTHR31068:SF0">
    <property type="entry name" value="MITOCHONDRIAL DISTRIBUTION AND MORPHOLOGY PROTEIN 31"/>
    <property type="match status" value="1"/>
</dbReference>
<evidence type="ECO:0000256" key="2">
    <source>
        <dbReference type="ARBA" id="ARBA00005687"/>
    </source>
</evidence>
<reference evidence="12 13" key="1">
    <citation type="journal article" date="2018" name="Nat. Ecol. Evol.">
        <title>Pezizomycetes genomes reveal the molecular basis of ectomycorrhizal truffle lifestyle.</title>
        <authorList>
            <person name="Murat C."/>
            <person name="Payen T."/>
            <person name="Noel B."/>
            <person name="Kuo A."/>
            <person name="Morin E."/>
            <person name="Chen J."/>
            <person name="Kohler A."/>
            <person name="Krizsan K."/>
            <person name="Balestrini R."/>
            <person name="Da Silva C."/>
            <person name="Montanini B."/>
            <person name="Hainaut M."/>
            <person name="Levati E."/>
            <person name="Barry K.W."/>
            <person name="Belfiori B."/>
            <person name="Cichocki N."/>
            <person name="Clum A."/>
            <person name="Dockter R.B."/>
            <person name="Fauchery L."/>
            <person name="Guy J."/>
            <person name="Iotti M."/>
            <person name="Le Tacon F."/>
            <person name="Lindquist E.A."/>
            <person name="Lipzen A."/>
            <person name="Malagnac F."/>
            <person name="Mello A."/>
            <person name="Molinier V."/>
            <person name="Miyauchi S."/>
            <person name="Poulain J."/>
            <person name="Riccioni C."/>
            <person name="Rubini A."/>
            <person name="Sitrit Y."/>
            <person name="Splivallo R."/>
            <person name="Traeger S."/>
            <person name="Wang M."/>
            <person name="Zifcakova L."/>
            <person name="Wipf D."/>
            <person name="Zambonelli A."/>
            <person name="Paolocci F."/>
            <person name="Nowrousian M."/>
            <person name="Ottonello S."/>
            <person name="Baldrian P."/>
            <person name="Spatafora J.W."/>
            <person name="Henrissat B."/>
            <person name="Nagy L.G."/>
            <person name="Aury J.M."/>
            <person name="Wincker P."/>
            <person name="Grigoriev I.V."/>
            <person name="Bonfante P."/>
            <person name="Martin F.M."/>
        </authorList>
    </citation>
    <scope>NUCLEOTIDE SEQUENCE [LARGE SCALE GENOMIC DNA]</scope>
    <source>
        <strain evidence="12 13">ATCC MYA-4762</strain>
    </source>
</reference>
<dbReference type="EMBL" id="ML121548">
    <property type="protein sequence ID" value="RPB23110.1"/>
    <property type="molecule type" value="Genomic_DNA"/>
</dbReference>
<evidence type="ECO:0000256" key="6">
    <source>
        <dbReference type="ARBA" id="ARBA00022989"/>
    </source>
</evidence>
<feature type="region of interest" description="Disordered" evidence="10">
    <location>
        <begin position="65"/>
        <end position="157"/>
    </location>
</feature>
<evidence type="ECO:0008006" key="14">
    <source>
        <dbReference type="Google" id="ProtNLM"/>
    </source>
</evidence>
<evidence type="ECO:0000256" key="10">
    <source>
        <dbReference type="SAM" id="MobiDB-lite"/>
    </source>
</evidence>
<organism evidence="12 13">
    <name type="scientific">Terfezia boudieri ATCC MYA-4762</name>
    <dbReference type="NCBI Taxonomy" id="1051890"/>
    <lineage>
        <taxon>Eukaryota</taxon>
        <taxon>Fungi</taxon>
        <taxon>Dikarya</taxon>
        <taxon>Ascomycota</taxon>
        <taxon>Pezizomycotina</taxon>
        <taxon>Pezizomycetes</taxon>
        <taxon>Pezizales</taxon>
        <taxon>Pezizaceae</taxon>
        <taxon>Terfezia</taxon>
    </lineage>
</organism>
<evidence type="ECO:0000256" key="8">
    <source>
        <dbReference type="ARBA" id="ARBA00023136"/>
    </source>
</evidence>
<feature type="compositionally biased region" description="Pro residues" evidence="10">
    <location>
        <begin position="599"/>
        <end position="614"/>
    </location>
</feature>
<keyword evidence="6 11" id="KW-1133">Transmembrane helix</keyword>
<keyword evidence="7" id="KW-0496">Mitochondrion</keyword>
<keyword evidence="5" id="KW-0809">Transit peptide</keyword>
<evidence type="ECO:0000256" key="11">
    <source>
        <dbReference type="SAM" id="Phobius"/>
    </source>
</evidence>
<evidence type="ECO:0000313" key="13">
    <source>
        <dbReference type="Proteomes" id="UP000267821"/>
    </source>
</evidence>
<dbReference type="STRING" id="1051890.A0A3N4LJT7"/>
<name>A0A3N4LJT7_9PEZI</name>
<dbReference type="GO" id="GO:0007005">
    <property type="term" value="P:mitochondrion organization"/>
    <property type="evidence" value="ECO:0007669"/>
    <property type="project" value="InterPro"/>
</dbReference>
<comment type="similarity">
    <text evidence="2">Belongs to the MDM31/MDM32 family.</text>
</comment>
<dbReference type="InterPro" id="IPR012571">
    <property type="entry name" value="Mdm31/Mdm32"/>
</dbReference>
<proteinExistence type="inferred from homology"/>
<dbReference type="Pfam" id="PF08118">
    <property type="entry name" value="MDM31_MDM32"/>
    <property type="match status" value="1"/>
</dbReference>
<evidence type="ECO:0000313" key="12">
    <source>
        <dbReference type="EMBL" id="RPB23110.1"/>
    </source>
</evidence>
<feature type="compositionally biased region" description="Gly residues" evidence="10">
    <location>
        <begin position="93"/>
        <end position="121"/>
    </location>
</feature>
<dbReference type="GO" id="GO:0000001">
    <property type="term" value="P:mitochondrion inheritance"/>
    <property type="evidence" value="ECO:0007669"/>
    <property type="project" value="InterPro"/>
</dbReference>